<protein>
    <submittedName>
        <fullName evidence="2">Uncharacterized protein</fullName>
    </submittedName>
</protein>
<dbReference type="AlphaFoldDB" id="A0A284RC59"/>
<organism evidence="2 3">
    <name type="scientific">Armillaria ostoyae</name>
    <name type="common">Armillaria root rot fungus</name>
    <dbReference type="NCBI Taxonomy" id="47428"/>
    <lineage>
        <taxon>Eukaryota</taxon>
        <taxon>Fungi</taxon>
        <taxon>Dikarya</taxon>
        <taxon>Basidiomycota</taxon>
        <taxon>Agaricomycotina</taxon>
        <taxon>Agaricomycetes</taxon>
        <taxon>Agaricomycetidae</taxon>
        <taxon>Agaricales</taxon>
        <taxon>Marasmiineae</taxon>
        <taxon>Physalacriaceae</taxon>
        <taxon>Armillaria</taxon>
    </lineage>
</organism>
<keyword evidence="1" id="KW-0472">Membrane</keyword>
<keyword evidence="1" id="KW-1133">Transmembrane helix</keyword>
<feature type="transmembrane region" description="Helical" evidence="1">
    <location>
        <begin position="49"/>
        <end position="68"/>
    </location>
</feature>
<evidence type="ECO:0000256" key="1">
    <source>
        <dbReference type="SAM" id="Phobius"/>
    </source>
</evidence>
<name>A0A284RC59_ARMOS</name>
<evidence type="ECO:0000313" key="2">
    <source>
        <dbReference type="EMBL" id="SJL06315.1"/>
    </source>
</evidence>
<dbReference type="EMBL" id="FUEG01000007">
    <property type="protein sequence ID" value="SJL06315.1"/>
    <property type="molecule type" value="Genomic_DNA"/>
</dbReference>
<sequence length="78" mass="8967">MLSCLLYNEQEGLYLCIFRYNITDHTSEVATKFNVAIIRAWPKARQFQVLSFWYLALLSICCAGWSTLSQSWLLAGQA</sequence>
<gene>
    <name evidence="2" type="ORF">ARMOST_09651</name>
</gene>
<proteinExistence type="predicted"/>
<keyword evidence="1" id="KW-0812">Transmembrane</keyword>
<keyword evidence="3" id="KW-1185">Reference proteome</keyword>
<dbReference type="Proteomes" id="UP000219338">
    <property type="component" value="Unassembled WGS sequence"/>
</dbReference>
<reference evidence="3" key="1">
    <citation type="journal article" date="2017" name="Nat. Ecol. Evol.">
        <title>Genome expansion and lineage-specific genetic innovations in the forest pathogenic fungi Armillaria.</title>
        <authorList>
            <person name="Sipos G."/>
            <person name="Prasanna A.N."/>
            <person name="Walter M.C."/>
            <person name="O'Connor E."/>
            <person name="Balint B."/>
            <person name="Krizsan K."/>
            <person name="Kiss B."/>
            <person name="Hess J."/>
            <person name="Varga T."/>
            <person name="Slot J."/>
            <person name="Riley R."/>
            <person name="Boka B."/>
            <person name="Rigling D."/>
            <person name="Barry K."/>
            <person name="Lee J."/>
            <person name="Mihaltcheva S."/>
            <person name="LaButti K."/>
            <person name="Lipzen A."/>
            <person name="Waldron R."/>
            <person name="Moloney N.M."/>
            <person name="Sperisen C."/>
            <person name="Kredics L."/>
            <person name="Vagvoelgyi C."/>
            <person name="Patrignani A."/>
            <person name="Fitzpatrick D."/>
            <person name="Nagy I."/>
            <person name="Doyle S."/>
            <person name="Anderson J.B."/>
            <person name="Grigoriev I.V."/>
            <person name="Gueldener U."/>
            <person name="Muensterkoetter M."/>
            <person name="Nagy L.G."/>
        </authorList>
    </citation>
    <scope>NUCLEOTIDE SEQUENCE [LARGE SCALE GENOMIC DNA]</scope>
    <source>
        <strain evidence="3">C18/9</strain>
    </source>
</reference>
<accession>A0A284RC59</accession>
<evidence type="ECO:0000313" key="3">
    <source>
        <dbReference type="Proteomes" id="UP000219338"/>
    </source>
</evidence>